<dbReference type="EMBL" id="CP033150">
    <property type="protein sequence ID" value="AYO43029.1"/>
    <property type="molecule type" value="Genomic_DNA"/>
</dbReference>
<dbReference type="STRING" id="425264.A0A3G2S6U7"/>
<dbReference type="Proteomes" id="UP000269793">
    <property type="component" value="Chromosome III"/>
</dbReference>
<dbReference type="InterPro" id="IPR006357">
    <property type="entry name" value="HAD-SF_hydro_IIA"/>
</dbReference>
<dbReference type="NCBIfam" id="TIGR01456">
    <property type="entry name" value="CECR5"/>
    <property type="match status" value="1"/>
</dbReference>
<dbReference type="AlphaFoldDB" id="A0A3G2S6U7"/>
<evidence type="ECO:0000313" key="2">
    <source>
        <dbReference type="Proteomes" id="UP000269793"/>
    </source>
</evidence>
<dbReference type="Pfam" id="PF13344">
    <property type="entry name" value="Hydrolase_6"/>
    <property type="match status" value="1"/>
</dbReference>
<keyword evidence="2" id="KW-1185">Reference proteome</keyword>
<protein>
    <recommendedName>
        <fullName evidence="3">CDP-alcohol phosphatidyltransferase class-I family protein C22A12.08c</fullName>
    </recommendedName>
</protein>
<dbReference type="PANTHER" id="PTHR14269:SF4">
    <property type="entry name" value="CAT EYE SYNDROME CRITICAL REGION PROTEIN 5"/>
    <property type="match status" value="1"/>
</dbReference>
<reference evidence="1 2" key="1">
    <citation type="submission" date="2018-10" db="EMBL/GenBank/DDBJ databases">
        <title>Complete genome sequence of Malassezia restricta CBS 7877.</title>
        <authorList>
            <person name="Morand S.C."/>
            <person name="Bertignac M."/>
            <person name="Iltis A."/>
            <person name="Kolder I."/>
            <person name="Pirovano W."/>
            <person name="Jourdain R."/>
            <person name="Clavaud C."/>
        </authorList>
    </citation>
    <scope>NUCLEOTIDE SEQUENCE [LARGE SCALE GENOMIC DNA]</scope>
    <source>
        <strain evidence="1 2">CBS 7877</strain>
    </source>
</reference>
<dbReference type="InterPro" id="IPR050324">
    <property type="entry name" value="CDP-alcohol_PTase-I"/>
</dbReference>
<dbReference type="NCBIfam" id="TIGR01460">
    <property type="entry name" value="HAD-SF-IIA"/>
    <property type="match status" value="1"/>
</dbReference>
<accession>A0A3G2S6U7</accession>
<dbReference type="InterPro" id="IPR006353">
    <property type="entry name" value="HAD-SF_hydro_IIA_CECR5"/>
</dbReference>
<dbReference type="OrthoDB" id="10251048at2759"/>
<evidence type="ECO:0008006" key="3">
    <source>
        <dbReference type="Google" id="ProtNLM"/>
    </source>
</evidence>
<sequence>MAARSWRLSSSRGYSSLAIAFDIDGVLKQGPKVLPEAIRTIRMLEGDNPWNRKVPYLFITNSGGKSEAVRAKDLSNDFQTHVAADQVVQAHTVMRSLTEKYRDSPILMLGGPDYPPGSSRGVLESYGFRQVYTAHDLHAYATSSFPYTRPGKDQEPALRRVDFSKVQFEAIFVFHDSREWGRDIQYAVDLMRADRGVFGTVLTNEEIRRRSPMPIYFSHADLLWGNDFSVARLGQGAFRVALEAVFKRVTNGIELNAHVFGKPEVSTYNYANSLLQGLLQASLKDARARITPQNVWMIGDNPFSDILGANNYGWSSALVRTGVYRDVEGPPAHTPTILSDNVEQAVQSIMQRTWS</sequence>
<dbReference type="Pfam" id="PF13242">
    <property type="entry name" value="Hydrolase_like"/>
    <property type="match status" value="1"/>
</dbReference>
<gene>
    <name evidence="1" type="ORF">DNF11_2079</name>
</gene>
<dbReference type="GO" id="GO:0005739">
    <property type="term" value="C:mitochondrion"/>
    <property type="evidence" value="ECO:0007669"/>
    <property type="project" value="TreeGrafter"/>
</dbReference>
<proteinExistence type="predicted"/>
<dbReference type="GO" id="GO:0046474">
    <property type="term" value="P:glycerophospholipid biosynthetic process"/>
    <property type="evidence" value="ECO:0007669"/>
    <property type="project" value="TreeGrafter"/>
</dbReference>
<organism evidence="1 2">
    <name type="scientific">Malassezia restricta (strain ATCC 96810 / NBRC 103918 / CBS 7877)</name>
    <name type="common">Seborrheic dermatitis infection agent</name>
    <dbReference type="NCBI Taxonomy" id="425264"/>
    <lineage>
        <taxon>Eukaryota</taxon>
        <taxon>Fungi</taxon>
        <taxon>Dikarya</taxon>
        <taxon>Basidiomycota</taxon>
        <taxon>Ustilaginomycotina</taxon>
        <taxon>Malasseziomycetes</taxon>
        <taxon>Malasseziales</taxon>
        <taxon>Malasseziaceae</taxon>
        <taxon>Malassezia</taxon>
    </lineage>
</organism>
<dbReference type="InterPro" id="IPR036412">
    <property type="entry name" value="HAD-like_sf"/>
</dbReference>
<dbReference type="VEuPathDB" id="FungiDB:DNF11_2079"/>
<evidence type="ECO:0000313" key="1">
    <source>
        <dbReference type="EMBL" id="AYO43029.1"/>
    </source>
</evidence>
<dbReference type="Gene3D" id="3.40.50.1000">
    <property type="entry name" value="HAD superfamily/HAD-like"/>
    <property type="match status" value="2"/>
</dbReference>
<dbReference type="PANTHER" id="PTHR14269">
    <property type="entry name" value="CDP-DIACYLGLYCEROL--GLYCEROL-3-PHOSPHATE 3-PHOSPHATIDYLTRANSFERASE-RELATED"/>
    <property type="match status" value="1"/>
</dbReference>
<name>A0A3G2S6U7_MALR7</name>
<dbReference type="InterPro" id="IPR023214">
    <property type="entry name" value="HAD_sf"/>
</dbReference>
<dbReference type="SUPFAM" id="SSF56784">
    <property type="entry name" value="HAD-like"/>
    <property type="match status" value="1"/>
</dbReference>